<evidence type="ECO:0000313" key="2">
    <source>
        <dbReference type="EMBL" id="KAK6625045.1"/>
    </source>
</evidence>
<organism evidence="2 3">
    <name type="scientific">Polyplax serrata</name>
    <name type="common">Common mouse louse</name>
    <dbReference type="NCBI Taxonomy" id="468196"/>
    <lineage>
        <taxon>Eukaryota</taxon>
        <taxon>Metazoa</taxon>
        <taxon>Ecdysozoa</taxon>
        <taxon>Arthropoda</taxon>
        <taxon>Hexapoda</taxon>
        <taxon>Insecta</taxon>
        <taxon>Pterygota</taxon>
        <taxon>Neoptera</taxon>
        <taxon>Paraneoptera</taxon>
        <taxon>Psocodea</taxon>
        <taxon>Troctomorpha</taxon>
        <taxon>Phthiraptera</taxon>
        <taxon>Anoplura</taxon>
        <taxon>Polyplacidae</taxon>
        <taxon>Polyplax</taxon>
    </lineage>
</organism>
<feature type="compositionally biased region" description="Basic and acidic residues" evidence="1">
    <location>
        <begin position="42"/>
        <end position="55"/>
    </location>
</feature>
<dbReference type="EMBL" id="JAWJWE010000037">
    <property type="protein sequence ID" value="KAK6625045.1"/>
    <property type="molecule type" value="Genomic_DNA"/>
</dbReference>
<gene>
    <name evidence="2" type="ORF">RUM43_005336</name>
</gene>
<reference evidence="2 3" key="1">
    <citation type="submission" date="2023-10" db="EMBL/GenBank/DDBJ databases">
        <title>Genomes of two closely related lineages of the louse Polyplax serrata with different host specificities.</title>
        <authorList>
            <person name="Martinu J."/>
            <person name="Tarabai H."/>
            <person name="Stefka J."/>
            <person name="Hypsa V."/>
        </authorList>
    </citation>
    <scope>NUCLEOTIDE SEQUENCE [LARGE SCALE GENOMIC DNA]</scope>
    <source>
        <strain evidence="2">HR10_N</strain>
    </source>
</reference>
<dbReference type="AlphaFoldDB" id="A0AAN8S2U3"/>
<feature type="compositionally biased region" description="Basic residues" evidence="1">
    <location>
        <begin position="61"/>
        <end position="71"/>
    </location>
</feature>
<proteinExistence type="predicted"/>
<feature type="region of interest" description="Disordered" evidence="1">
    <location>
        <begin position="1"/>
        <end position="21"/>
    </location>
</feature>
<accession>A0AAN8S2U3</accession>
<name>A0AAN8S2U3_POLSC</name>
<feature type="region of interest" description="Disordered" evidence="1">
    <location>
        <begin position="42"/>
        <end position="78"/>
    </location>
</feature>
<evidence type="ECO:0000313" key="3">
    <source>
        <dbReference type="Proteomes" id="UP001372834"/>
    </source>
</evidence>
<evidence type="ECO:0000256" key="1">
    <source>
        <dbReference type="SAM" id="MobiDB-lite"/>
    </source>
</evidence>
<protein>
    <submittedName>
        <fullName evidence="2">Uncharacterized protein</fullName>
    </submittedName>
</protein>
<comment type="caution">
    <text evidence="2">The sequence shown here is derived from an EMBL/GenBank/DDBJ whole genome shotgun (WGS) entry which is preliminary data.</text>
</comment>
<sequence length="116" mass="13660">MTISLQPKEEHEKKDKARKYKNTRSKLKTLFIVPIRGIDEEYKRKNEDKNEKRGDSSQGVRKGKGKAKKVSFKLSRREGVHRLHKSSMSVLRAPFFPKIHYKIFIVFRTKVSDTDI</sequence>
<dbReference type="Proteomes" id="UP001372834">
    <property type="component" value="Unassembled WGS sequence"/>
</dbReference>